<dbReference type="GO" id="GO:0004048">
    <property type="term" value="F:anthranilate phosphoribosyltransferase activity"/>
    <property type="evidence" value="ECO:0007669"/>
    <property type="project" value="InterPro"/>
</dbReference>
<dbReference type="Gene3D" id="1.20.970.10">
    <property type="entry name" value="Transferase, Pyrimidine Nucleoside Phosphorylase, Chain C"/>
    <property type="match status" value="1"/>
</dbReference>
<evidence type="ECO:0000259" key="4">
    <source>
        <dbReference type="Pfam" id="PF02885"/>
    </source>
</evidence>
<dbReference type="PANTHER" id="PTHR43285:SF2">
    <property type="entry name" value="ANTHRANILATE PHOSPHORIBOSYLTRANSFERASE"/>
    <property type="match status" value="1"/>
</dbReference>
<dbReference type="InterPro" id="IPR017459">
    <property type="entry name" value="Glycosyl_Trfase_fam3_N_dom"/>
</dbReference>
<dbReference type="InterPro" id="IPR035902">
    <property type="entry name" value="Nuc_phospho_transferase"/>
</dbReference>
<name>Q4JN22_9BACT</name>
<dbReference type="InterPro" id="IPR000312">
    <property type="entry name" value="Glycosyl_Trfase_fam3"/>
</dbReference>
<protein>
    <recommendedName>
        <fullName evidence="6">Anthranilate phosphoribosyltransferase</fullName>
    </recommendedName>
</protein>
<evidence type="ECO:0008006" key="6">
    <source>
        <dbReference type="Google" id="ProtNLM"/>
    </source>
</evidence>
<feature type="domain" description="Glycosyl transferase family 3" evidence="3">
    <location>
        <begin position="108"/>
        <end position="278"/>
    </location>
</feature>
<feature type="domain" description="Glycosyl transferase family 3 N-terminal" evidence="4">
    <location>
        <begin position="12"/>
        <end position="76"/>
    </location>
</feature>
<dbReference type="AlphaFoldDB" id="Q4JN22"/>
<dbReference type="PANTHER" id="PTHR43285">
    <property type="entry name" value="ANTHRANILATE PHOSPHORIBOSYLTRANSFERASE"/>
    <property type="match status" value="1"/>
</dbReference>
<evidence type="ECO:0000256" key="1">
    <source>
        <dbReference type="ARBA" id="ARBA00022676"/>
    </source>
</evidence>
<organism evidence="5">
    <name type="scientific">uncultured bacterium BAC13K9BAC</name>
    <dbReference type="NCBI Taxonomy" id="332979"/>
    <lineage>
        <taxon>Bacteria</taxon>
        <taxon>environmental samples</taxon>
    </lineage>
</organism>
<dbReference type="Pfam" id="PF02885">
    <property type="entry name" value="Glycos_trans_3N"/>
    <property type="match status" value="1"/>
</dbReference>
<dbReference type="InterPro" id="IPR005940">
    <property type="entry name" value="Anthranilate_Pribosyl_Tfrase"/>
</dbReference>
<dbReference type="InterPro" id="IPR036320">
    <property type="entry name" value="Glycosyl_Trfase_fam3_N_dom_sf"/>
</dbReference>
<dbReference type="SUPFAM" id="SSF52418">
    <property type="entry name" value="Nucleoside phosphorylase/phosphoribosyltransferase catalytic domain"/>
    <property type="match status" value="1"/>
</dbReference>
<dbReference type="EMBL" id="DQ068067">
    <property type="protein sequence ID" value="AAY89975.1"/>
    <property type="molecule type" value="Genomic_DNA"/>
</dbReference>
<keyword evidence="1" id="KW-0328">Glycosyltransferase</keyword>
<evidence type="ECO:0000313" key="5">
    <source>
        <dbReference type="EMBL" id="AAY89975.1"/>
    </source>
</evidence>
<dbReference type="Gene3D" id="3.40.1030.10">
    <property type="entry name" value="Nucleoside phosphorylase/phosphoribosyltransferase catalytic domain"/>
    <property type="match status" value="1"/>
</dbReference>
<reference evidence="5" key="1">
    <citation type="journal article" date="2005" name="PLoS Biol.">
        <title>New insights into metabolic properties of marine bacteria encoding proteorhodopsins.</title>
        <authorList>
            <person name="Sabehi G."/>
            <person name="Loy A."/>
            <person name="Jung K.H."/>
            <person name="Partha R."/>
            <person name="Spudich J.L."/>
            <person name="Isaacson T."/>
            <person name="Hirschberg J."/>
            <person name="Wagner M."/>
            <person name="Beja O."/>
        </authorList>
    </citation>
    <scope>NUCLEOTIDE SEQUENCE</scope>
</reference>
<proteinExistence type="predicted"/>
<dbReference type="GO" id="GO:0000162">
    <property type="term" value="P:L-tryptophan biosynthetic process"/>
    <property type="evidence" value="ECO:0007669"/>
    <property type="project" value="InterPro"/>
</dbReference>
<keyword evidence="2" id="KW-0808">Transferase</keyword>
<dbReference type="SUPFAM" id="SSF47648">
    <property type="entry name" value="Nucleoside phosphorylase/phosphoribosyltransferase N-terminal domain"/>
    <property type="match status" value="1"/>
</dbReference>
<dbReference type="GO" id="GO:0005829">
    <property type="term" value="C:cytosol"/>
    <property type="evidence" value="ECO:0007669"/>
    <property type="project" value="TreeGrafter"/>
</dbReference>
<sequence length="368" mass="41170">MNNKLSPNENMKSVIQRIATGPELSKNISREEAKQTMMDILNDEIDPIQAAIFLIALRMKRETMDENLGVHDAIIETTHSINIATDNLINIADPYDGFSRNLPSSIFLLPVLAELGYPIISHGVLSVGPKYGCTHHLTLKELNYNCENSHEEIADRLEDKNIGWAYADQSIFNPKLHNLMSLRRKIIKRPVITTVEVLLKPISSQHDAFFTGFVHKPYPPIYLELSRNAKFDSASVVRGTEGGIIPSLRQMGKVHYYDKPSEEDKMYEVKPEDLEINDESRAVDIPDSIVRKDTKDKIESKVSATDIAKVTVKFGQEALSGKDGTMKSCIQLGASIMLQRMTGNGIKECSKEVLKVIDSGSALKRMKS</sequence>
<evidence type="ECO:0000256" key="2">
    <source>
        <dbReference type="ARBA" id="ARBA00022679"/>
    </source>
</evidence>
<evidence type="ECO:0000259" key="3">
    <source>
        <dbReference type="Pfam" id="PF00591"/>
    </source>
</evidence>
<accession>Q4JN22</accession>
<dbReference type="Pfam" id="PF00591">
    <property type="entry name" value="Glycos_transf_3"/>
    <property type="match status" value="1"/>
</dbReference>